<feature type="region of interest" description="Disordered" evidence="1">
    <location>
        <begin position="662"/>
        <end position="687"/>
    </location>
</feature>
<evidence type="ECO:0000313" key="2">
    <source>
        <dbReference type="EMBL" id="OLQ13019.1"/>
    </source>
</evidence>
<sequence length="841" mass="91572">MLVPASRLKTDWQRSKASKKEKNRQYKPRDPIGLPDKAVAAFKDLVQATSVDAVELALQDLKIYDVKEKHFTNWRAAAKTFDDWRLVCFGPQASAYWQVHSAGLPPPAGRNLHMGCLCWFCHVSSRWGPCEHMYCCAEHEGKINAGVLPEAKRSGRPPKRFAKAAPSEHAPPTVVTPGPMMQRESSAGSCGPSIPAQAPLPTEDTLHKLLRKVVLGQYVQEFQRQGATLAAVTALSVDGLRTFFGFDLGQAHALKTAIDAFPTASASSAPSSAVSPHAPSKKASYRRLAEILLAQLRSSAERLVDRCRRVAEAPQEAGYPCSNMLRLPPILRLSCAVWQPLLKCRGSHALSTELCEIDWKFEELHESMKAQLREKTEKEELYRSRIEYLQQQIEVYNQYAARATVRLSSPRMAPASPRDARARSLRLSGALRFGEVTSSAVAEGQAQVGDRLRLAAVPHISISCLAAPAKAARRKVAATIAAGDRYNVDEAAQRKLGLLPPEQAESLLRNLETGNIRNPSAFIMKAVQQRLSSDKVTPPGGSGSRKPPFTGPGGPIRGVWEAGRLQELRALLVKFQVTLPVAITPPIERCPADNPDRAMPEMHRLALAPANDLEHVGSVFPSCEPRTPDADVTGLSTTRTAASFIGVRSGTAIIRSLSAQEVRTNEPARQFSPEREAASPRVPGSPTPIVCVSREPVVLTSPPGSCTAPTPAKRASPQREPTISPRPLVPTNVIPRLESLRSVSIPATTMYSVSAVRSVQPLYVPAGPQYVVLPQGRAKEPLAVIPGNSNNVPLRNERLLQSNSKREFSKAHQLRADAGSRGPAFQAAQEFQRPLSFDCGR</sequence>
<feature type="compositionally biased region" description="Basic and acidic residues" evidence="1">
    <location>
        <begin position="8"/>
        <end position="30"/>
    </location>
</feature>
<feature type="region of interest" description="Disordered" evidence="1">
    <location>
        <begin position="1"/>
        <end position="32"/>
    </location>
</feature>
<proteinExistence type="predicted"/>
<protein>
    <recommendedName>
        <fullName evidence="4">SAM domain-containing protein</fullName>
    </recommendedName>
</protein>
<dbReference type="AlphaFoldDB" id="A0A1Q9F048"/>
<evidence type="ECO:0000313" key="3">
    <source>
        <dbReference type="Proteomes" id="UP000186817"/>
    </source>
</evidence>
<name>A0A1Q9F048_SYMMI</name>
<comment type="caution">
    <text evidence="2">The sequence shown here is derived from an EMBL/GenBank/DDBJ whole genome shotgun (WGS) entry which is preliminary data.</text>
</comment>
<gene>
    <name evidence="2" type="ORF">AK812_SmicGene3025</name>
</gene>
<accession>A0A1Q9F048</accession>
<feature type="region of interest" description="Disordered" evidence="1">
    <location>
        <begin position="149"/>
        <end position="192"/>
    </location>
</feature>
<feature type="region of interest" description="Disordered" evidence="1">
    <location>
        <begin position="702"/>
        <end position="730"/>
    </location>
</feature>
<dbReference type="EMBL" id="LSRX01000034">
    <property type="protein sequence ID" value="OLQ13019.1"/>
    <property type="molecule type" value="Genomic_DNA"/>
</dbReference>
<evidence type="ECO:0000256" key="1">
    <source>
        <dbReference type="SAM" id="MobiDB-lite"/>
    </source>
</evidence>
<keyword evidence="3" id="KW-1185">Reference proteome</keyword>
<reference evidence="2 3" key="1">
    <citation type="submission" date="2016-02" db="EMBL/GenBank/DDBJ databases">
        <title>Genome analysis of coral dinoflagellate symbionts highlights evolutionary adaptations to a symbiotic lifestyle.</title>
        <authorList>
            <person name="Aranda M."/>
            <person name="Li Y."/>
            <person name="Liew Y.J."/>
            <person name="Baumgarten S."/>
            <person name="Simakov O."/>
            <person name="Wilson M."/>
            <person name="Piel J."/>
            <person name="Ashoor H."/>
            <person name="Bougouffa S."/>
            <person name="Bajic V.B."/>
            <person name="Ryu T."/>
            <person name="Ravasi T."/>
            <person name="Bayer T."/>
            <person name="Micklem G."/>
            <person name="Kim H."/>
            <person name="Bhak J."/>
            <person name="Lajeunesse T.C."/>
            <person name="Voolstra C.R."/>
        </authorList>
    </citation>
    <scope>NUCLEOTIDE SEQUENCE [LARGE SCALE GENOMIC DNA]</scope>
    <source>
        <strain evidence="2 3">CCMP2467</strain>
    </source>
</reference>
<organism evidence="2 3">
    <name type="scientific">Symbiodinium microadriaticum</name>
    <name type="common">Dinoflagellate</name>
    <name type="synonym">Zooxanthella microadriatica</name>
    <dbReference type="NCBI Taxonomy" id="2951"/>
    <lineage>
        <taxon>Eukaryota</taxon>
        <taxon>Sar</taxon>
        <taxon>Alveolata</taxon>
        <taxon>Dinophyceae</taxon>
        <taxon>Suessiales</taxon>
        <taxon>Symbiodiniaceae</taxon>
        <taxon>Symbiodinium</taxon>
    </lineage>
</organism>
<feature type="region of interest" description="Disordered" evidence="1">
    <location>
        <begin position="532"/>
        <end position="554"/>
    </location>
</feature>
<dbReference type="Proteomes" id="UP000186817">
    <property type="component" value="Unassembled WGS sequence"/>
</dbReference>
<evidence type="ECO:0008006" key="4">
    <source>
        <dbReference type="Google" id="ProtNLM"/>
    </source>
</evidence>